<reference evidence="1 2" key="1">
    <citation type="journal article" date="2010" name="Proc. Natl. Acad. Sci. U.S.A.">
        <title>Enigmatic, ultrasmall, uncultivated Archaea.</title>
        <authorList>
            <person name="Baker B.J."/>
            <person name="Comolli L.R."/>
            <person name="Dick G.J."/>
            <person name="Hauser L.J."/>
            <person name="Hyatt D."/>
            <person name="Dill B.D."/>
            <person name="Land M.L."/>
            <person name="Verberkmoes N.C."/>
            <person name="Hettich R.L."/>
            <person name="Banfield J.F."/>
        </authorList>
    </citation>
    <scope>NUCLEOTIDE SEQUENCE [LARGE SCALE GENOMIC DNA]</scope>
</reference>
<accession>D6GUW4</accession>
<dbReference type="AlphaFoldDB" id="D6GUW4"/>
<evidence type="ECO:0008006" key="3">
    <source>
        <dbReference type="Google" id="ProtNLM"/>
    </source>
</evidence>
<evidence type="ECO:0000313" key="2">
    <source>
        <dbReference type="Proteomes" id="UP000009376"/>
    </source>
</evidence>
<dbReference type="Proteomes" id="UP000009376">
    <property type="component" value="Unassembled WGS sequence"/>
</dbReference>
<evidence type="ECO:0000313" key="1">
    <source>
        <dbReference type="EMBL" id="EFD93008.1"/>
    </source>
</evidence>
<proteinExistence type="predicted"/>
<gene>
    <name evidence="1" type="ORF">BJBARM5_0262</name>
</gene>
<sequence length="136" mass="16314">MFMPKRVSALIIRDDKVLMVKLKTQDRYMPRATWVFPFIELSEDNSPRREILLLIKNFSIDVRLTGKFFNYYPSENPKLQYFLYVMDYLKGEPEVMSNFQAYKWVQISDITSYSTSFMDNNVSKFLDEKAKEYNKN</sequence>
<dbReference type="SUPFAM" id="SSF55811">
    <property type="entry name" value="Nudix"/>
    <property type="match status" value="1"/>
</dbReference>
<dbReference type="EMBL" id="GG745548">
    <property type="protein sequence ID" value="EFD93008.1"/>
    <property type="molecule type" value="Genomic_DNA"/>
</dbReference>
<protein>
    <recommendedName>
        <fullName evidence="3">NUDIX hydrolase</fullName>
    </recommendedName>
</protein>
<dbReference type="InterPro" id="IPR015797">
    <property type="entry name" value="NUDIX_hydrolase-like_dom_sf"/>
</dbReference>
<organism evidence="1 2">
    <name type="scientific">Candidatus Parvarchaeum acidophilus ARMAN-5</name>
    <dbReference type="NCBI Taxonomy" id="662762"/>
    <lineage>
        <taxon>Archaea</taxon>
        <taxon>Candidatus Parvarchaeota</taxon>
        <taxon>Candidatus Parvarchaeum</taxon>
    </lineage>
</organism>
<name>D6GUW4_PARA5</name>